<keyword evidence="4" id="KW-1185">Reference proteome</keyword>
<dbReference type="eggNOG" id="COG0657">
    <property type="taxonomic scope" value="Bacteria"/>
</dbReference>
<protein>
    <recommendedName>
        <fullName evidence="2">BD-FAE-like domain-containing protein</fullName>
    </recommendedName>
</protein>
<dbReference type="InterPro" id="IPR029058">
    <property type="entry name" value="AB_hydrolase_fold"/>
</dbReference>
<reference evidence="3 4" key="1">
    <citation type="submission" date="2013-09" db="EMBL/GenBank/DDBJ databases">
        <authorList>
            <person name="Durkin A.S."/>
            <person name="Haft D.R."/>
            <person name="McCorrison J."/>
            <person name="Torralba M."/>
            <person name="Gillis M."/>
            <person name="Haft D.H."/>
            <person name="Methe B."/>
            <person name="Sutton G."/>
            <person name="Nelson K.E."/>
        </authorList>
    </citation>
    <scope>NUCLEOTIDE SEQUENCE [LARGE SCALE GENOMIC DNA]</scope>
    <source>
        <strain evidence="3 4">BV3C16-1</strain>
    </source>
</reference>
<proteinExistence type="predicted"/>
<dbReference type="Pfam" id="PF20434">
    <property type="entry name" value="BD-FAE"/>
    <property type="match status" value="1"/>
</dbReference>
<dbReference type="Gene3D" id="3.40.50.1820">
    <property type="entry name" value="alpha/beta hydrolase"/>
    <property type="match status" value="1"/>
</dbReference>
<evidence type="ECO:0000259" key="2">
    <source>
        <dbReference type="Pfam" id="PF20434"/>
    </source>
</evidence>
<dbReference type="NCBIfam" id="NF041556">
    <property type="entry name" value="tannase_B"/>
    <property type="match status" value="1"/>
</dbReference>
<dbReference type="RefSeq" id="WP_023052664.1">
    <property type="nucleotide sequence ID" value="NZ_AWXA01000004.1"/>
</dbReference>
<name>U7UT30_9FIRM</name>
<evidence type="ECO:0000313" key="4">
    <source>
        <dbReference type="Proteomes" id="UP000017090"/>
    </source>
</evidence>
<dbReference type="STRING" id="1111454.HMPREF1250_1248"/>
<gene>
    <name evidence="3" type="ORF">HMPREF1250_1248</name>
</gene>
<dbReference type="InterPro" id="IPR049492">
    <property type="entry name" value="BD-FAE-like_dom"/>
</dbReference>
<accession>U7UT30</accession>
<dbReference type="SUPFAM" id="SSF53474">
    <property type="entry name" value="alpha/beta-Hydrolases"/>
    <property type="match status" value="1"/>
</dbReference>
<dbReference type="InterPro" id="IPR048124">
    <property type="entry name" value="Tannase_B"/>
</dbReference>
<evidence type="ECO:0000313" key="3">
    <source>
        <dbReference type="EMBL" id="ERT62490.1"/>
    </source>
</evidence>
<dbReference type="PATRIC" id="fig|1111454.3.peg.72"/>
<evidence type="ECO:0000256" key="1">
    <source>
        <dbReference type="SAM" id="SignalP"/>
    </source>
</evidence>
<feature type="signal peptide" evidence="1">
    <location>
        <begin position="1"/>
        <end position="24"/>
    </location>
</feature>
<feature type="domain" description="BD-FAE-like" evidence="2">
    <location>
        <begin position="214"/>
        <end position="312"/>
    </location>
</feature>
<keyword evidence="1" id="KW-0732">Signal</keyword>
<dbReference type="EMBL" id="AWXA01000004">
    <property type="protein sequence ID" value="ERT62490.1"/>
    <property type="molecule type" value="Genomic_DNA"/>
</dbReference>
<sequence length="608" mass="65186">MSKMKLTALFALSLNLATSIAIQANAPATDQGQASTATQVHTTAVHQDRHTAAIQLSTSTKTASREAASGKINVVPADAPLAAKTTTNNSLIFTPNTGYTTGAVTVNNQTVAYRAYKAVPYVANPVDAKYENMNIYIPENYFHNKPVGNYTKDTAPIFFPNTVGGYMPGEAGTLEARWGNTESAEAYALCRGYIIAAPGARGRSLIGDDGRYTGKAPAGIVDLQAAVAYLHANDAVMPGNADRIVSNGGSAGGAYSLLVGAAGNSQDMKPYLEALGAANDRTDIFAVSAFCPITNLDHADMAYEWSYNGVNEYAGGMMMAQGQLPLINNNPSKTTATVPQLPKINNGSATAVITPGQTTAESTTAEPKIMGNKNRNTAKKVVLTKDQMAYSKMLKTAYASYVNSLQLKDANGQLLTLNTDGTGTFFDYAKSFIIKSAEAARQDGIDISKANFLMYDKNDPSKMVDVDWLKYNKSVGRMKTPGAFDSRDNSTGENNEFGTTTMNNLHFTDTAALYATDTSPARADQHIVNMMNAMYYLGNSGATNAKHWRIRYGEADSNTSFSIPLMVAVKAANLGYDVDFALPWGVDHKSDYDLKNMFDWIDKVVAEG</sequence>
<dbReference type="OrthoDB" id="923957at2"/>
<comment type="caution">
    <text evidence="3">The sequence shown here is derived from an EMBL/GenBank/DDBJ whole genome shotgun (WGS) entry which is preliminary data.</text>
</comment>
<dbReference type="AlphaFoldDB" id="U7UT30"/>
<dbReference type="Proteomes" id="UP000017090">
    <property type="component" value="Unassembled WGS sequence"/>
</dbReference>
<organism evidence="3 4">
    <name type="scientific">Megasphaera vaginalis</name>
    <name type="common">ex Srinivasan et al. 2021</name>
    <dbReference type="NCBI Taxonomy" id="1111454"/>
    <lineage>
        <taxon>Bacteria</taxon>
        <taxon>Bacillati</taxon>
        <taxon>Bacillota</taxon>
        <taxon>Negativicutes</taxon>
        <taxon>Veillonellales</taxon>
        <taxon>Veillonellaceae</taxon>
        <taxon>Megasphaera</taxon>
    </lineage>
</organism>
<feature type="chain" id="PRO_5038979617" description="BD-FAE-like domain-containing protein" evidence="1">
    <location>
        <begin position="25"/>
        <end position="608"/>
    </location>
</feature>